<proteinExistence type="predicted"/>
<gene>
    <name evidence="1" type="ORF">J2853_003662</name>
</gene>
<sequence>MALIILAQVEPHGRLGHGAVWRPAANSIDSALSEVPA</sequence>
<dbReference type="EMBL" id="JAUSQU010000001">
    <property type="protein sequence ID" value="MDP9844451.1"/>
    <property type="molecule type" value="Genomic_DNA"/>
</dbReference>
<keyword evidence="2" id="KW-1185">Reference proteome</keyword>
<comment type="caution">
    <text evidence="1">The sequence shown here is derived from an EMBL/GenBank/DDBJ whole genome shotgun (WGS) entry which is preliminary data.</text>
</comment>
<evidence type="ECO:0000313" key="2">
    <source>
        <dbReference type="Proteomes" id="UP001225356"/>
    </source>
</evidence>
<accession>A0ABT9QCF6</accession>
<reference evidence="1 2" key="1">
    <citation type="submission" date="2023-07" db="EMBL/GenBank/DDBJ databases">
        <title>Sequencing the genomes of 1000 actinobacteria strains.</title>
        <authorList>
            <person name="Klenk H.-P."/>
        </authorList>
    </citation>
    <scope>NUCLEOTIDE SEQUENCE [LARGE SCALE GENOMIC DNA]</scope>
    <source>
        <strain evidence="1 2">DSM 46740</strain>
    </source>
</reference>
<evidence type="ECO:0000313" key="1">
    <source>
        <dbReference type="EMBL" id="MDP9844451.1"/>
    </source>
</evidence>
<organism evidence="1 2">
    <name type="scientific">Streptosporangium lutulentum</name>
    <dbReference type="NCBI Taxonomy" id="1461250"/>
    <lineage>
        <taxon>Bacteria</taxon>
        <taxon>Bacillati</taxon>
        <taxon>Actinomycetota</taxon>
        <taxon>Actinomycetes</taxon>
        <taxon>Streptosporangiales</taxon>
        <taxon>Streptosporangiaceae</taxon>
        <taxon>Streptosporangium</taxon>
    </lineage>
</organism>
<name>A0ABT9QCF6_9ACTN</name>
<protein>
    <submittedName>
        <fullName evidence="1">Uncharacterized protein</fullName>
    </submittedName>
</protein>
<dbReference type="Proteomes" id="UP001225356">
    <property type="component" value="Unassembled WGS sequence"/>
</dbReference>